<dbReference type="SUPFAM" id="SSF46458">
    <property type="entry name" value="Globin-like"/>
    <property type="match status" value="1"/>
</dbReference>
<comment type="cofactor">
    <cofactor evidence="1">
        <name>heme</name>
        <dbReference type="ChEBI" id="CHEBI:30413"/>
    </cofactor>
</comment>
<evidence type="ECO:0000313" key="8">
    <source>
        <dbReference type="EMBL" id="SBW21992.1"/>
    </source>
</evidence>
<dbReference type="Gene3D" id="1.10.490.10">
    <property type="entry name" value="Globins"/>
    <property type="match status" value="1"/>
</dbReference>
<accession>A0A1C3NX71</accession>
<dbReference type="EMBL" id="FLUV01000910">
    <property type="protein sequence ID" value="SBW21992.1"/>
    <property type="molecule type" value="Genomic_DNA"/>
</dbReference>
<keyword evidence="4" id="KW-0479">Metal-binding</keyword>
<comment type="similarity">
    <text evidence="6">Belongs to the truncated hemoglobin family. Group II subfamily.</text>
</comment>
<dbReference type="GO" id="GO:0046872">
    <property type="term" value="F:metal ion binding"/>
    <property type="evidence" value="ECO:0007669"/>
    <property type="project" value="UniProtKB-KW"/>
</dbReference>
<protein>
    <submittedName>
        <fullName evidence="8">Globin</fullName>
    </submittedName>
</protein>
<evidence type="ECO:0000256" key="7">
    <source>
        <dbReference type="SAM" id="MobiDB-lite"/>
    </source>
</evidence>
<evidence type="ECO:0000256" key="6">
    <source>
        <dbReference type="ARBA" id="ARBA00034496"/>
    </source>
</evidence>
<evidence type="ECO:0000313" key="9">
    <source>
        <dbReference type="Proteomes" id="UP000199013"/>
    </source>
</evidence>
<proteinExistence type="inferred from homology"/>
<dbReference type="Pfam" id="PF01152">
    <property type="entry name" value="Bac_globin"/>
    <property type="match status" value="1"/>
</dbReference>
<reference evidence="9" key="1">
    <citation type="submission" date="2016-02" db="EMBL/GenBank/DDBJ databases">
        <authorList>
            <person name="Wibberg D."/>
        </authorList>
    </citation>
    <scope>NUCLEOTIDE SEQUENCE [LARGE SCALE GENOMIC DNA]</scope>
</reference>
<dbReference type="PANTHER" id="PTHR47366:SF1">
    <property type="entry name" value="TWO-ON-TWO HEMOGLOBIN-3"/>
    <property type="match status" value="1"/>
</dbReference>
<dbReference type="InterPro" id="IPR001486">
    <property type="entry name" value="Hemoglobin_trunc"/>
</dbReference>
<dbReference type="InterPro" id="IPR012292">
    <property type="entry name" value="Globin/Proto"/>
</dbReference>
<feature type="region of interest" description="Disordered" evidence="7">
    <location>
        <begin position="1"/>
        <end position="26"/>
    </location>
</feature>
<dbReference type="InterPro" id="IPR019795">
    <property type="entry name" value="Globin_bac-like_CS"/>
</dbReference>
<sequence length="147" mass="16520">MLAAHDPSSTMDGVTQQPSTARPADTFYDAVGGEETFRRLVAHFYAGVAEDPLLRPLYPEGDLSGAQERLQMFLVQYWGGPSTYSEQRGHPRLRMRHAPFAIGPAQRDAWLVRMRAAVNELNLPPEHFQPLWDYLTMAASSLVNHPE</sequence>
<dbReference type="InterPro" id="IPR009050">
    <property type="entry name" value="Globin-like_sf"/>
</dbReference>
<evidence type="ECO:0000256" key="3">
    <source>
        <dbReference type="ARBA" id="ARBA00022617"/>
    </source>
</evidence>
<keyword evidence="5" id="KW-0408">Iron</keyword>
<keyword evidence="3" id="KW-0349">Heme</keyword>
<gene>
    <name evidence="8" type="ORF">FDG2_2187</name>
</gene>
<dbReference type="GO" id="GO:0020037">
    <property type="term" value="F:heme binding"/>
    <property type="evidence" value="ECO:0007669"/>
    <property type="project" value="InterPro"/>
</dbReference>
<dbReference type="CDD" id="cd14771">
    <property type="entry name" value="TrHb2_Mt-trHbO-like_O"/>
    <property type="match status" value="1"/>
</dbReference>
<keyword evidence="2" id="KW-0813">Transport</keyword>
<evidence type="ECO:0000256" key="4">
    <source>
        <dbReference type="ARBA" id="ARBA00022723"/>
    </source>
</evidence>
<keyword evidence="9" id="KW-1185">Reference proteome</keyword>
<dbReference type="Proteomes" id="UP000199013">
    <property type="component" value="Unassembled WGS sequence"/>
</dbReference>
<dbReference type="GO" id="GO:0019825">
    <property type="term" value="F:oxygen binding"/>
    <property type="evidence" value="ECO:0007669"/>
    <property type="project" value="InterPro"/>
</dbReference>
<dbReference type="PANTHER" id="PTHR47366">
    <property type="entry name" value="TWO-ON-TWO HEMOGLOBIN-3"/>
    <property type="match status" value="1"/>
</dbReference>
<evidence type="ECO:0000256" key="5">
    <source>
        <dbReference type="ARBA" id="ARBA00023004"/>
    </source>
</evidence>
<dbReference type="PROSITE" id="PS01213">
    <property type="entry name" value="GLOBIN_FAM_2"/>
    <property type="match status" value="1"/>
</dbReference>
<dbReference type="GO" id="GO:0005344">
    <property type="term" value="F:oxygen carrier activity"/>
    <property type="evidence" value="ECO:0007669"/>
    <property type="project" value="InterPro"/>
</dbReference>
<evidence type="ECO:0000256" key="2">
    <source>
        <dbReference type="ARBA" id="ARBA00022448"/>
    </source>
</evidence>
<evidence type="ECO:0000256" key="1">
    <source>
        <dbReference type="ARBA" id="ARBA00001971"/>
    </source>
</evidence>
<dbReference type="AlphaFoldDB" id="A0A1C3NX71"/>
<feature type="compositionally biased region" description="Polar residues" evidence="7">
    <location>
        <begin position="7"/>
        <end position="20"/>
    </location>
</feature>
<dbReference type="InterPro" id="IPR044203">
    <property type="entry name" value="GlbO/GLB3-like"/>
</dbReference>
<name>A0A1C3NX71_9ACTN</name>
<organism evidence="8 9">
    <name type="scientific">Candidatus Protofrankia californiensis</name>
    <dbReference type="NCBI Taxonomy" id="1839754"/>
    <lineage>
        <taxon>Bacteria</taxon>
        <taxon>Bacillati</taxon>
        <taxon>Actinomycetota</taxon>
        <taxon>Actinomycetes</taxon>
        <taxon>Frankiales</taxon>
        <taxon>Frankiaceae</taxon>
        <taxon>Protofrankia</taxon>
    </lineage>
</organism>